<dbReference type="PANTHER" id="PTHR10743:SF0">
    <property type="entry name" value="PROTEIN RER1"/>
    <property type="match status" value="1"/>
</dbReference>
<keyword evidence="5 6" id="KW-0472">Membrane</keyword>
<evidence type="ECO:0000313" key="9">
    <source>
        <dbReference type="Proteomes" id="UP001237642"/>
    </source>
</evidence>
<comment type="similarity">
    <text evidence="2 6">Belongs to the RER1 family.</text>
</comment>
<evidence type="ECO:0000256" key="6">
    <source>
        <dbReference type="PIRNR" id="PIRNR016013"/>
    </source>
</evidence>
<reference evidence="8" key="2">
    <citation type="submission" date="2023-05" db="EMBL/GenBank/DDBJ databases">
        <authorList>
            <person name="Schelkunov M.I."/>
        </authorList>
    </citation>
    <scope>NUCLEOTIDE SEQUENCE</scope>
    <source>
        <strain evidence="8">Hsosn_3</strain>
        <tissue evidence="8">Leaf</tissue>
    </source>
</reference>
<keyword evidence="9" id="KW-1185">Reference proteome</keyword>
<evidence type="ECO:0000256" key="4">
    <source>
        <dbReference type="ARBA" id="ARBA00022989"/>
    </source>
</evidence>
<dbReference type="Pfam" id="PF03248">
    <property type="entry name" value="Rer1"/>
    <property type="match status" value="1"/>
</dbReference>
<sequence length="191" mass="22023">MEGVLGEGASPLAPLATLKNDFSKVFQYYLDKSTPLPVHRWLGTLAVVVVYLLRVYILQGFYIVTYALGIYILNLLIGFLSPKVDPELEALDGAELPTKESDEFRPFIRRLPEFKFWYAITKAFCVAFLMTFFSLFDVPVFWPILLCYWVVLFVLTMKRQIMHMIKYKYVPLNLGKQTYTGKKSGPNSPRD</sequence>
<protein>
    <recommendedName>
        <fullName evidence="6">Protein RER1</fullName>
    </recommendedName>
</protein>
<feature type="transmembrane region" description="Helical" evidence="7">
    <location>
        <begin position="116"/>
        <end position="134"/>
    </location>
</feature>
<reference evidence="8" key="1">
    <citation type="submission" date="2023-02" db="EMBL/GenBank/DDBJ databases">
        <title>Genome of toxic invasive species Heracleum sosnowskyi carries increased number of genes despite the absence of recent whole-genome duplications.</title>
        <authorList>
            <person name="Schelkunov M."/>
            <person name="Shtratnikova V."/>
            <person name="Makarenko M."/>
            <person name="Klepikova A."/>
            <person name="Omelchenko D."/>
            <person name="Novikova G."/>
            <person name="Obukhova E."/>
            <person name="Bogdanov V."/>
            <person name="Penin A."/>
            <person name="Logacheva M."/>
        </authorList>
    </citation>
    <scope>NUCLEOTIDE SEQUENCE</scope>
    <source>
        <strain evidence="8">Hsosn_3</strain>
        <tissue evidence="8">Leaf</tissue>
    </source>
</reference>
<comment type="subcellular location">
    <subcellularLocation>
        <location evidence="1">Membrane</location>
        <topology evidence="1">Multi-pass membrane protein</topology>
    </subcellularLocation>
</comment>
<proteinExistence type="inferred from homology"/>
<dbReference type="Proteomes" id="UP001237642">
    <property type="component" value="Unassembled WGS sequence"/>
</dbReference>
<evidence type="ECO:0000256" key="1">
    <source>
        <dbReference type="ARBA" id="ARBA00004141"/>
    </source>
</evidence>
<feature type="transmembrane region" description="Helical" evidence="7">
    <location>
        <begin position="63"/>
        <end position="81"/>
    </location>
</feature>
<dbReference type="GO" id="GO:0000139">
    <property type="term" value="C:Golgi membrane"/>
    <property type="evidence" value="ECO:0007669"/>
    <property type="project" value="TreeGrafter"/>
</dbReference>
<dbReference type="PANTHER" id="PTHR10743">
    <property type="entry name" value="PROTEIN RER1"/>
    <property type="match status" value="1"/>
</dbReference>
<keyword evidence="3 7" id="KW-0812">Transmembrane</keyword>
<evidence type="ECO:0000256" key="5">
    <source>
        <dbReference type="ARBA" id="ARBA00023136"/>
    </source>
</evidence>
<keyword evidence="4 7" id="KW-1133">Transmembrane helix</keyword>
<feature type="transmembrane region" description="Helical" evidence="7">
    <location>
        <begin position="140"/>
        <end position="157"/>
    </location>
</feature>
<comment type="caution">
    <text evidence="8">The sequence shown here is derived from an EMBL/GenBank/DDBJ whole genome shotgun (WGS) entry which is preliminary data.</text>
</comment>
<evidence type="ECO:0000256" key="3">
    <source>
        <dbReference type="ARBA" id="ARBA00022692"/>
    </source>
</evidence>
<dbReference type="AlphaFoldDB" id="A0AAD8IU83"/>
<dbReference type="GO" id="GO:0005783">
    <property type="term" value="C:endoplasmic reticulum"/>
    <property type="evidence" value="ECO:0007669"/>
    <property type="project" value="GOC"/>
</dbReference>
<gene>
    <name evidence="8" type="ORF">POM88_010757</name>
</gene>
<accession>A0AAD8IU83</accession>
<dbReference type="GO" id="GO:0006890">
    <property type="term" value="P:retrograde vesicle-mediated transport, Golgi to endoplasmic reticulum"/>
    <property type="evidence" value="ECO:0007669"/>
    <property type="project" value="TreeGrafter"/>
</dbReference>
<name>A0AAD8IU83_9APIA</name>
<dbReference type="PIRSF" id="PIRSF016013">
    <property type="entry name" value="AtER_Rer1p"/>
    <property type="match status" value="1"/>
</dbReference>
<evidence type="ECO:0000256" key="7">
    <source>
        <dbReference type="SAM" id="Phobius"/>
    </source>
</evidence>
<comment type="function">
    <text evidence="6">Involved in the retrieval of endoplasmic reticulum membrane proteins from the early Golgi compartment.</text>
</comment>
<evidence type="ECO:0000256" key="2">
    <source>
        <dbReference type="ARBA" id="ARBA00006070"/>
    </source>
</evidence>
<organism evidence="8 9">
    <name type="scientific">Heracleum sosnowskyi</name>
    <dbReference type="NCBI Taxonomy" id="360622"/>
    <lineage>
        <taxon>Eukaryota</taxon>
        <taxon>Viridiplantae</taxon>
        <taxon>Streptophyta</taxon>
        <taxon>Embryophyta</taxon>
        <taxon>Tracheophyta</taxon>
        <taxon>Spermatophyta</taxon>
        <taxon>Magnoliopsida</taxon>
        <taxon>eudicotyledons</taxon>
        <taxon>Gunneridae</taxon>
        <taxon>Pentapetalae</taxon>
        <taxon>asterids</taxon>
        <taxon>campanulids</taxon>
        <taxon>Apiales</taxon>
        <taxon>Apiaceae</taxon>
        <taxon>Apioideae</taxon>
        <taxon>apioid superclade</taxon>
        <taxon>Tordylieae</taxon>
        <taxon>Tordyliinae</taxon>
        <taxon>Heracleum</taxon>
    </lineage>
</organism>
<dbReference type="GO" id="GO:0006621">
    <property type="term" value="P:protein retention in ER lumen"/>
    <property type="evidence" value="ECO:0007669"/>
    <property type="project" value="TreeGrafter"/>
</dbReference>
<dbReference type="EMBL" id="JAUIZM010000003">
    <property type="protein sequence ID" value="KAK1391701.1"/>
    <property type="molecule type" value="Genomic_DNA"/>
</dbReference>
<evidence type="ECO:0000313" key="8">
    <source>
        <dbReference type="EMBL" id="KAK1391701.1"/>
    </source>
</evidence>
<dbReference type="InterPro" id="IPR004932">
    <property type="entry name" value="Rer1"/>
</dbReference>